<protein>
    <submittedName>
        <fullName evidence="1">Uncharacterized protein</fullName>
    </submittedName>
</protein>
<evidence type="ECO:0000313" key="1">
    <source>
        <dbReference type="EMBL" id="MBA0575902.1"/>
    </source>
</evidence>
<feature type="non-terminal residue" evidence="1">
    <location>
        <position position="40"/>
    </location>
</feature>
<dbReference type="AlphaFoldDB" id="A0A7J8NGB9"/>
<accession>A0A7J8NGB9</accession>
<evidence type="ECO:0000313" key="2">
    <source>
        <dbReference type="Proteomes" id="UP000593572"/>
    </source>
</evidence>
<dbReference type="Proteomes" id="UP000593572">
    <property type="component" value="Unassembled WGS sequence"/>
</dbReference>
<comment type="caution">
    <text evidence="1">The sequence shown here is derived from an EMBL/GenBank/DDBJ whole genome shotgun (WGS) entry which is preliminary data.</text>
</comment>
<organism evidence="1 2">
    <name type="scientific">Gossypium lobatum</name>
    <dbReference type="NCBI Taxonomy" id="34289"/>
    <lineage>
        <taxon>Eukaryota</taxon>
        <taxon>Viridiplantae</taxon>
        <taxon>Streptophyta</taxon>
        <taxon>Embryophyta</taxon>
        <taxon>Tracheophyta</taxon>
        <taxon>Spermatophyta</taxon>
        <taxon>Magnoliopsida</taxon>
        <taxon>eudicotyledons</taxon>
        <taxon>Gunneridae</taxon>
        <taxon>Pentapetalae</taxon>
        <taxon>rosids</taxon>
        <taxon>malvids</taxon>
        <taxon>Malvales</taxon>
        <taxon>Malvaceae</taxon>
        <taxon>Malvoideae</taxon>
        <taxon>Gossypium</taxon>
    </lineage>
</organism>
<proteinExistence type="predicted"/>
<feature type="non-terminal residue" evidence="1">
    <location>
        <position position="1"/>
    </location>
</feature>
<gene>
    <name evidence="1" type="ORF">Golob_027558</name>
</gene>
<sequence>TLVPTVEEYTTLLYCPKIQANKTYSRAANETNEHHKDKRA</sequence>
<reference evidence="1 2" key="1">
    <citation type="journal article" date="2019" name="Genome Biol. Evol.">
        <title>Insights into the evolution of the New World diploid cottons (Gossypium, subgenus Houzingenia) based on genome sequencing.</title>
        <authorList>
            <person name="Grover C.E."/>
            <person name="Arick M.A. 2nd"/>
            <person name="Thrash A."/>
            <person name="Conover J.L."/>
            <person name="Sanders W.S."/>
            <person name="Peterson D.G."/>
            <person name="Frelichowski J.E."/>
            <person name="Scheffler J.A."/>
            <person name="Scheffler B.E."/>
            <person name="Wendel J.F."/>
        </authorList>
    </citation>
    <scope>NUCLEOTIDE SEQUENCE [LARGE SCALE GENOMIC DNA]</scope>
    <source>
        <strain evidence="1">157</strain>
        <tissue evidence="1">Leaf</tissue>
    </source>
</reference>
<keyword evidence="2" id="KW-1185">Reference proteome</keyword>
<name>A0A7J8NGB9_9ROSI</name>
<dbReference type="EMBL" id="JABEZX010310067">
    <property type="protein sequence ID" value="MBA0575902.1"/>
    <property type="molecule type" value="Genomic_DNA"/>
</dbReference>